<keyword evidence="2" id="KW-1185">Reference proteome</keyword>
<dbReference type="Proteomes" id="UP000235672">
    <property type="component" value="Unassembled WGS sequence"/>
</dbReference>
<dbReference type="OrthoDB" id="2426273at2759"/>
<evidence type="ECO:0008006" key="3">
    <source>
        <dbReference type="Google" id="ProtNLM"/>
    </source>
</evidence>
<accession>A0A2J6QH02</accession>
<gene>
    <name evidence="1" type="ORF">NA56DRAFT_438361</name>
</gene>
<protein>
    <recommendedName>
        <fullName evidence="3">Heterokaryon incompatibility domain-containing protein</fullName>
    </recommendedName>
</protein>
<proteinExistence type="predicted"/>
<dbReference type="AlphaFoldDB" id="A0A2J6QH02"/>
<organism evidence="1 2">
    <name type="scientific">Hyaloscypha hepaticicola</name>
    <dbReference type="NCBI Taxonomy" id="2082293"/>
    <lineage>
        <taxon>Eukaryota</taxon>
        <taxon>Fungi</taxon>
        <taxon>Dikarya</taxon>
        <taxon>Ascomycota</taxon>
        <taxon>Pezizomycotina</taxon>
        <taxon>Leotiomycetes</taxon>
        <taxon>Helotiales</taxon>
        <taxon>Hyaloscyphaceae</taxon>
        <taxon>Hyaloscypha</taxon>
    </lineage>
</organism>
<dbReference type="PANTHER" id="PTHR39596:SF2">
    <property type="entry name" value="HET DOMAIN PROTEIN (AFU_ORTHOLOGUE AFUA_1G17550)-RELATED"/>
    <property type="match status" value="1"/>
</dbReference>
<reference evidence="1 2" key="1">
    <citation type="submission" date="2016-05" db="EMBL/GenBank/DDBJ databases">
        <title>A degradative enzymes factory behind the ericoid mycorrhizal symbiosis.</title>
        <authorList>
            <consortium name="DOE Joint Genome Institute"/>
            <person name="Martino E."/>
            <person name="Morin E."/>
            <person name="Grelet G."/>
            <person name="Kuo A."/>
            <person name="Kohler A."/>
            <person name="Daghino S."/>
            <person name="Barry K."/>
            <person name="Choi C."/>
            <person name="Cichocki N."/>
            <person name="Clum A."/>
            <person name="Copeland A."/>
            <person name="Hainaut M."/>
            <person name="Haridas S."/>
            <person name="Labutti K."/>
            <person name="Lindquist E."/>
            <person name="Lipzen A."/>
            <person name="Khouja H.-R."/>
            <person name="Murat C."/>
            <person name="Ohm R."/>
            <person name="Olson A."/>
            <person name="Spatafora J."/>
            <person name="Veneault-Fourrey C."/>
            <person name="Henrissat B."/>
            <person name="Grigoriev I."/>
            <person name="Martin F."/>
            <person name="Perotto S."/>
        </authorList>
    </citation>
    <scope>NUCLEOTIDE SEQUENCE [LARGE SCALE GENOMIC DNA]</scope>
    <source>
        <strain evidence="1 2">UAMH 7357</strain>
    </source>
</reference>
<evidence type="ECO:0000313" key="2">
    <source>
        <dbReference type="Proteomes" id="UP000235672"/>
    </source>
</evidence>
<evidence type="ECO:0000313" key="1">
    <source>
        <dbReference type="EMBL" id="PMD25546.1"/>
    </source>
</evidence>
<dbReference type="EMBL" id="KZ613470">
    <property type="protein sequence ID" value="PMD25546.1"/>
    <property type="molecule type" value="Genomic_DNA"/>
</dbReference>
<dbReference type="PANTHER" id="PTHR39596">
    <property type="match status" value="1"/>
</dbReference>
<name>A0A2J6QH02_9HELO</name>
<dbReference type="STRING" id="1745343.A0A2J6QH02"/>
<sequence length="522" mass="59721">MSHVWSDGLGNFDGNSMLGCQLSRIQKAVDSLYHDELSLYDSNTPSVPFWMDTLLIPNDPKLEKIKKDTIINMTQIYKNANNVLVIDSEVATCSLTSDPLEVLHCILLSNWLRRLWTLQEGVFAHSIHFLLSDGTTSLGALMYSRDSNIGVGLKTWTREYFMSRFARGLEKINNADVREEESLVDFLALSPEEQKQKDLDTPHEDPLVQAQRERIRRRWNAEATIVRAIRAIADRVSTFQSDEALCIALLLGVDVSEIISAQQELKAWEESEKAHPDDFKCPRARDERLKLESEPMLILLRLLDGSIPPGIILLPGPHQNTPGFRWAPKSFLAGPEHRNILDYYPLVISEEFPSTNKWDRHPSSLCHEGGLRVVFPGLLLGKVKENYCLNWTFVIDTSPSMDLNTEDEVIEGKPPRMWRCTYRNDPDSPPWTKVRPSWQNSTRVGIIICSYTRQWRNNAISGLMVRLKGEVIEKGKRSMHVERICKVTIMGAPEYDDLCWIKEPEKRVSGSWLSMTQQWCVD</sequence>